<dbReference type="Pfam" id="PF10648">
    <property type="entry name" value="Gmad2"/>
    <property type="match status" value="1"/>
</dbReference>
<accession>A0ABX1D0W3</accession>
<dbReference type="InterPro" id="IPR018911">
    <property type="entry name" value="Gmad2_Ig-like_dom"/>
</dbReference>
<evidence type="ECO:0000313" key="2">
    <source>
        <dbReference type="EMBL" id="NJW53707.1"/>
    </source>
</evidence>
<proteinExistence type="predicted"/>
<comment type="caution">
    <text evidence="2">The sequence shown here is derived from an EMBL/GenBank/DDBJ whole genome shotgun (WGS) entry which is preliminary data.</text>
</comment>
<sequence>MRALIFLLLGIIIISCRNSGGKEQQHEEPATPVPDPVESSTKYTSQKWHFSAEIPASFEVFEGQLPGEAPVINFYDQNIPKDPPFAIHNDASFLYIAVLPEGFGVDAPGGPRTTLQTYNENFVLSFDLDLQNSYAYLLENGEAWAMSLRFHSPPPGWNEYGNIFVFYEVQDFRAECFSSNTGKKIPLAQCDALGGDVMKFYGEISEAKKQALNDILESLYFTDPNREREEISQLIKVEAPKADEVVNSPIKIAGKAKGFWFFEATAPVRLISEDGKELAQGYIEAQEDWMTEDWVPFEANLDFETKEKRGYLIFNRANASGKPENDRILRVPVKFN</sequence>
<protein>
    <recommendedName>
        <fullName evidence="1">Bacterial spore germination immunoglobulin-like domain-containing protein</fullName>
    </recommendedName>
</protein>
<dbReference type="PROSITE" id="PS51257">
    <property type="entry name" value="PROKAR_LIPOPROTEIN"/>
    <property type="match status" value="1"/>
</dbReference>
<organism evidence="2 3">
    <name type="scientific">Salinimicrobium oceani</name>
    <dbReference type="NCBI Taxonomy" id="2722702"/>
    <lineage>
        <taxon>Bacteria</taxon>
        <taxon>Pseudomonadati</taxon>
        <taxon>Bacteroidota</taxon>
        <taxon>Flavobacteriia</taxon>
        <taxon>Flavobacteriales</taxon>
        <taxon>Flavobacteriaceae</taxon>
        <taxon>Salinimicrobium</taxon>
    </lineage>
</organism>
<keyword evidence="3" id="KW-1185">Reference proteome</keyword>
<name>A0ABX1D0W3_9FLAO</name>
<dbReference type="RefSeq" id="WP_168138810.1">
    <property type="nucleotide sequence ID" value="NZ_JAAVJR010000007.1"/>
</dbReference>
<dbReference type="EMBL" id="JAAVJR010000007">
    <property type="protein sequence ID" value="NJW53707.1"/>
    <property type="molecule type" value="Genomic_DNA"/>
</dbReference>
<gene>
    <name evidence="2" type="ORF">HC175_12330</name>
</gene>
<evidence type="ECO:0000259" key="1">
    <source>
        <dbReference type="Pfam" id="PF10648"/>
    </source>
</evidence>
<reference evidence="2 3" key="1">
    <citation type="submission" date="2020-03" db="EMBL/GenBank/DDBJ databases">
        <title>Salinimicrobium sp. nov, isolated from SCS.</title>
        <authorList>
            <person name="Cao W.R."/>
        </authorList>
    </citation>
    <scope>NUCLEOTIDE SEQUENCE [LARGE SCALE GENOMIC DNA]</scope>
    <source>
        <strain evidence="3">J15B91</strain>
    </source>
</reference>
<dbReference type="Proteomes" id="UP000703674">
    <property type="component" value="Unassembled WGS sequence"/>
</dbReference>
<evidence type="ECO:0000313" key="3">
    <source>
        <dbReference type="Proteomes" id="UP000703674"/>
    </source>
</evidence>
<feature type="domain" description="Bacterial spore germination immunoglobulin-like" evidence="1">
    <location>
        <begin position="235"/>
        <end position="311"/>
    </location>
</feature>